<gene>
    <name evidence="1" type="ORF">DdX_05797</name>
</gene>
<dbReference type="Proteomes" id="UP001201812">
    <property type="component" value="Unassembled WGS sequence"/>
</dbReference>
<organism evidence="1 2">
    <name type="scientific">Ditylenchus destructor</name>
    <dbReference type="NCBI Taxonomy" id="166010"/>
    <lineage>
        <taxon>Eukaryota</taxon>
        <taxon>Metazoa</taxon>
        <taxon>Ecdysozoa</taxon>
        <taxon>Nematoda</taxon>
        <taxon>Chromadorea</taxon>
        <taxon>Rhabditida</taxon>
        <taxon>Tylenchina</taxon>
        <taxon>Tylenchomorpha</taxon>
        <taxon>Sphaerularioidea</taxon>
        <taxon>Anguinidae</taxon>
        <taxon>Anguininae</taxon>
        <taxon>Ditylenchus</taxon>
    </lineage>
</organism>
<proteinExistence type="predicted"/>
<dbReference type="AlphaFoldDB" id="A0AAD4N6R5"/>
<protein>
    <submittedName>
        <fullName evidence="1">Piwi domain-containing protein</fullName>
    </submittedName>
</protein>
<reference evidence="1" key="1">
    <citation type="submission" date="2022-01" db="EMBL/GenBank/DDBJ databases">
        <title>Genome Sequence Resource for Two Populations of Ditylenchus destructor, the Migratory Endoparasitic Phytonematode.</title>
        <authorList>
            <person name="Zhang H."/>
            <person name="Lin R."/>
            <person name="Xie B."/>
        </authorList>
    </citation>
    <scope>NUCLEOTIDE SEQUENCE</scope>
    <source>
        <strain evidence="1">BazhouSP</strain>
    </source>
</reference>
<evidence type="ECO:0000313" key="2">
    <source>
        <dbReference type="Proteomes" id="UP001201812"/>
    </source>
</evidence>
<comment type="caution">
    <text evidence="1">The sequence shown here is derived from an EMBL/GenBank/DDBJ whole genome shotgun (WGS) entry which is preliminary data.</text>
</comment>
<dbReference type="PANTHER" id="PTHR22891">
    <property type="entry name" value="EUKARYOTIC TRANSLATION INITIATION FACTOR 2C"/>
    <property type="match status" value="1"/>
</dbReference>
<name>A0AAD4N6R5_9BILA</name>
<keyword evidence="2" id="KW-1185">Reference proteome</keyword>
<evidence type="ECO:0000313" key="1">
    <source>
        <dbReference type="EMBL" id="KAI1720408.1"/>
    </source>
</evidence>
<dbReference type="EMBL" id="JAKKPZ010000006">
    <property type="protein sequence ID" value="KAI1720408.1"/>
    <property type="molecule type" value="Genomic_DNA"/>
</dbReference>
<sequence length="336" mass="37371">MRVSALFFIYSSYFQSIRRSEEMAQEPPVQQLAGLKLGQCVQPAKEFSGPPVDGVSSLFPIAVKPGGVVYRYDVEITRTDLSKSLTKAGADDGQKSLLRKLCATLMKNLYDKTEHFRSRAPGVKSTLYVYDSRKNLFTNNEINMEPGAIEIRSEEMDEFCRLSLRNSSVTVEITKSLAYELRLDDVKPALCSDASLTADHSLRTFLELATSQPFLNAGTHEVIGIGKVFEKRPSSDLKQGLSTHRGIAKGVRIIENGGKPTPALVIDVKTCAFYKDQTLDRSVREMLQDSRNAKPDQMFFSKVKSLFKGVRGTLIYAPSRSIVIDGFTSHPVKDIL</sequence>
<accession>A0AAD4N6R5</accession>